<evidence type="ECO:0000313" key="8">
    <source>
        <dbReference type="Proteomes" id="UP000786811"/>
    </source>
</evidence>
<keyword evidence="6" id="KW-0472">Membrane</keyword>
<name>A0A8J2HFT6_COTCN</name>
<dbReference type="GO" id="GO:0006364">
    <property type="term" value="P:rRNA processing"/>
    <property type="evidence" value="ECO:0007669"/>
    <property type="project" value="UniProtKB-KW"/>
</dbReference>
<evidence type="ECO:0000256" key="2">
    <source>
        <dbReference type="ARBA" id="ARBA00006524"/>
    </source>
</evidence>
<comment type="caution">
    <text evidence="7">The sequence shown here is derived from an EMBL/GenBank/DDBJ whole genome shotgun (WGS) entry which is preliminary data.</text>
</comment>
<dbReference type="InterPro" id="IPR019398">
    <property type="entry name" value="Pre-rRNA_process_TSR2"/>
</dbReference>
<organism evidence="7 8">
    <name type="scientific">Cotesia congregata</name>
    <name type="common">Parasitoid wasp</name>
    <name type="synonym">Apanteles congregatus</name>
    <dbReference type="NCBI Taxonomy" id="51543"/>
    <lineage>
        <taxon>Eukaryota</taxon>
        <taxon>Metazoa</taxon>
        <taxon>Ecdysozoa</taxon>
        <taxon>Arthropoda</taxon>
        <taxon>Hexapoda</taxon>
        <taxon>Insecta</taxon>
        <taxon>Pterygota</taxon>
        <taxon>Neoptera</taxon>
        <taxon>Endopterygota</taxon>
        <taxon>Hymenoptera</taxon>
        <taxon>Apocrita</taxon>
        <taxon>Ichneumonoidea</taxon>
        <taxon>Braconidae</taxon>
        <taxon>Microgastrinae</taxon>
        <taxon>Cotesia</taxon>
    </lineage>
</organism>
<feature type="transmembrane region" description="Helical" evidence="6">
    <location>
        <begin position="169"/>
        <end position="189"/>
    </location>
</feature>
<keyword evidence="6" id="KW-1133">Transmembrane helix</keyword>
<keyword evidence="8" id="KW-1185">Reference proteome</keyword>
<dbReference type="PANTHER" id="PTHR21250">
    <property type="entry name" value="PRE-RRNA-PROCESSING PROTEIN TSR2 HOMOLOG"/>
    <property type="match status" value="1"/>
</dbReference>
<evidence type="ECO:0000256" key="5">
    <source>
        <dbReference type="SAM" id="MobiDB-lite"/>
    </source>
</evidence>
<evidence type="ECO:0000256" key="3">
    <source>
        <dbReference type="ARBA" id="ARBA00017551"/>
    </source>
</evidence>
<feature type="region of interest" description="Disordered" evidence="5">
    <location>
        <begin position="126"/>
        <end position="159"/>
    </location>
</feature>
<sequence length="200" mass="22740">MAETKQFFSTATQRLFSNWTALRMAVEHGHGSQDNAIELITYITNFIYDNEDLSTDEVADELADYMSDEFSLSLEDDSEKQIASKLLELYQCCCQNIELAQSTVNKLPDLKPWILSREEVLIQRNQSHNSSTVEQKMETDEASVAAGSDNEWTTVSRRKKSHNEGSDKFFKYYFLQILLAAFIGLPIGFRLTETSVSGHS</sequence>
<proteinExistence type="inferred from homology"/>
<evidence type="ECO:0000256" key="6">
    <source>
        <dbReference type="SAM" id="Phobius"/>
    </source>
</evidence>
<comment type="function">
    <text evidence="1">May be involved in 20S pre-rRNA processing.</text>
</comment>
<keyword evidence="6" id="KW-0812">Transmembrane</keyword>
<dbReference type="Proteomes" id="UP000786811">
    <property type="component" value="Unassembled WGS sequence"/>
</dbReference>
<dbReference type="AlphaFoldDB" id="A0A8J2HFT6"/>
<gene>
    <name evidence="7" type="ORF">HICCMSTLAB_LOCUS7040</name>
</gene>
<evidence type="ECO:0000313" key="7">
    <source>
        <dbReference type="EMBL" id="CAG5093714.1"/>
    </source>
</evidence>
<protein>
    <recommendedName>
        <fullName evidence="3">Pre-rRNA-processing protein TSR2 homolog</fullName>
    </recommendedName>
</protein>
<reference evidence="7" key="1">
    <citation type="submission" date="2021-04" db="EMBL/GenBank/DDBJ databases">
        <authorList>
            <person name="Chebbi M.A.C M."/>
        </authorList>
    </citation>
    <scope>NUCLEOTIDE SEQUENCE</scope>
</reference>
<evidence type="ECO:0000256" key="4">
    <source>
        <dbReference type="ARBA" id="ARBA00022552"/>
    </source>
</evidence>
<evidence type="ECO:0000256" key="1">
    <source>
        <dbReference type="ARBA" id="ARBA00002210"/>
    </source>
</evidence>
<dbReference type="EMBL" id="CAJNRD030001120">
    <property type="protein sequence ID" value="CAG5093714.1"/>
    <property type="molecule type" value="Genomic_DNA"/>
</dbReference>
<accession>A0A8J2HFT6</accession>
<dbReference type="OrthoDB" id="263560at2759"/>
<dbReference type="Pfam" id="PF10273">
    <property type="entry name" value="WGG"/>
    <property type="match status" value="1"/>
</dbReference>
<comment type="similarity">
    <text evidence="2">Belongs to the TSR2 family.</text>
</comment>
<keyword evidence="4" id="KW-0698">rRNA processing</keyword>